<sequence length="128" mass="14186">MISWVAAGARAESPTNLVPERAEEYYESTENAGNHGFWLEVKGASMTAASNPSFPEGTRILVQPEGFEVVSGKYYVAQHSDGEATFKQYVHDAGWDYLVPLNTSFKTVEMDENWEIIGRVVDARIPGL</sequence>
<dbReference type="InterPro" id="IPR036286">
    <property type="entry name" value="LexA/Signal_pep-like_sf"/>
</dbReference>
<proteinExistence type="predicted"/>
<dbReference type="InterPro" id="IPR015927">
    <property type="entry name" value="Peptidase_S24_S26A/B/C"/>
</dbReference>
<feature type="domain" description="Peptidase S24/S26A/S26B/S26C" evidence="1">
    <location>
        <begin position="2"/>
        <end position="121"/>
    </location>
</feature>
<organism evidence="2 3">
    <name type="scientific">Pseudomonas abietaniphila</name>
    <dbReference type="NCBI Taxonomy" id="89065"/>
    <lineage>
        <taxon>Bacteria</taxon>
        <taxon>Pseudomonadati</taxon>
        <taxon>Pseudomonadota</taxon>
        <taxon>Gammaproteobacteria</taxon>
        <taxon>Pseudomonadales</taxon>
        <taxon>Pseudomonadaceae</taxon>
        <taxon>Pseudomonas</taxon>
    </lineage>
</organism>
<gene>
    <name evidence="2" type="ORF">SAMN05216605_11345</name>
</gene>
<dbReference type="Gene3D" id="2.10.109.10">
    <property type="entry name" value="Umud Fragment, subunit A"/>
    <property type="match status" value="1"/>
</dbReference>
<dbReference type="Pfam" id="PF00717">
    <property type="entry name" value="Peptidase_S24"/>
    <property type="match status" value="1"/>
</dbReference>
<dbReference type="Proteomes" id="UP000182894">
    <property type="component" value="Unassembled WGS sequence"/>
</dbReference>
<name>A0A1G8KC35_9PSED</name>
<keyword evidence="3" id="KW-1185">Reference proteome</keyword>
<dbReference type="InterPro" id="IPR039418">
    <property type="entry name" value="LexA-like"/>
</dbReference>
<evidence type="ECO:0000259" key="1">
    <source>
        <dbReference type="Pfam" id="PF00717"/>
    </source>
</evidence>
<dbReference type="CDD" id="cd06529">
    <property type="entry name" value="S24_LexA-like"/>
    <property type="match status" value="1"/>
</dbReference>
<protein>
    <submittedName>
        <fullName evidence="2">Peptidase S24-like</fullName>
    </submittedName>
</protein>
<evidence type="ECO:0000313" key="2">
    <source>
        <dbReference type="EMBL" id="SDI40953.1"/>
    </source>
</evidence>
<evidence type="ECO:0000313" key="3">
    <source>
        <dbReference type="Proteomes" id="UP000182894"/>
    </source>
</evidence>
<dbReference type="STRING" id="89065.SAMN05216605_11345"/>
<accession>A0A1G8KC35</accession>
<dbReference type="SUPFAM" id="SSF51306">
    <property type="entry name" value="LexA/Signal peptidase"/>
    <property type="match status" value="1"/>
</dbReference>
<dbReference type="EMBL" id="FNCO01000013">
    <property type="protein sequence ID" value="SDI40953.1"/>
    <property type="molecule type" value="Genomic_DNA"/>
</dbReference>
<reference evidence="3" key="1">
    <citation type="submission" date="2016-10" db="EMBL/GenBank/DDBJ databases">
        <authorList>
            <person name="Varghese N."/>
            <person name="Submissions S."/>
        </authorList>
    </citation>
    <scope>NUCLEOTIDE SEQUENCE [LARGE SCALE GENOMIC DNA]</scope>
    <source>
        <strain evidence="3">ATCC 700689</strain>
    </source>
</reference>
<dbReference type="AlphaFoldDB" id="A0A1G8KC35"/>